<comment type="caution">
    <text evidence="2">The sequence shown here is derived from an EMBL/GenBank/DDBJ whole genome shotgun (WGS) entry which is preliminary data.</text>
</comment>
<proteinExistence type="predicted"/>
<feature type="transmembrane region" description="Helical" evidence="1">
    <location>
        <begin position="21"/>
        <end position="43"/>
    </location>
</feature>
<dbReference type="Proteomes" id="UP001469553">
    <property type="component" value="Unassembled WGS sequence"/>
</dbReference>
<keyword evidence="1" id="KW-0812">Transmembrane</keyword>
<keyword evidence="1" id="KW-1133">Transmembrane helix</keyword>
<keyword evidence="3" id="KW-1185">Reference proteome</keyword>
<evidence type="ECO:0000313" key="2">
    <source>
        <dbReference type="EMBL" id="MEQ2297314.1"/>
    </source>
</evidence>
<name>A0ABV0YTU7_9TELE</name>
<sequence length="118" mass="13775">MRPKWVENKVDHSRAHNIKPLYYYFTMCGTYAVCSFLQTNAMFATRLVKDTTSMSKKTLCSDGTTINLPGLHAERHVWRNTNTAHHPEHIIPNQETWWGQHHAAAMLFFSRDRELNQS</sequence>
<reference evidence="2 3" key="1">
    <citation type="submission" date="2021-06" db="EMBL/GenBank/DDBJ databases">
        <authorList>
            <person name="Palmer J.M."/>
        </authorList>
    </citation>
    <scope>NUCLEOTIDE SEQUENCE [LARGE SCALE GENOMIC DNA]</scope>
    <source>
        <strain evidence="2 3">AS_MEX2019</strain>
        <tissue evidence="2">Muscle</tissue>
    </source>
</reference>
<accession>A0ABV0YTU7</accession>
<protein>
    <submittedName>
        <fullName evidence="2">Uncharacterized protein</fullName>
    </submittedName>
</protein>
<keyword evidence="1" id="KW-0472">Membrane</keyword>
<gene>
    <name evidence="2" type="ORF">AMECASPLE_033548</name>
</gene>
<evidence type="ECO:0000256" key="1">
    <source>
        <dbReference type="SAM" id="Phobius"/>
    </source>
</evidence>
<organism evidence="2 3">
    <name type="scientific">Ameca splendens</name>
    <dbReference type="NCBI Taxonomy" id="208324"/>
    <lineage>
        <taxon>Eukaryota</taxon>
        <taxon>Metazoa</taxon>
        <taxon>Chordata</taxon>
        <taxon>Craniata</taxon>
        <taxon>Vertebrata</taxon>
        <taxon>Euteleostomi</taxon>
        <taxon>Actinopterygii</taxon>
        <taxon>Neopterygii</taxon>
        <taxon>Teleostei</taxon>
        <taxon>Neoteleostei</taxon>
        <taxon>Acanthomorphata</taxon>
        <taxon>Ovalentaria</taxon>
        <taxon>Atherinomorphae</taxon>
        <taxon>Cyprinodontiformes</taxon>
        <taxon>Goodeidae</taxon>
        <taxon>Ameca</taxon>
    </lineage>
</organism>
<evidence type="ECO:0000313" key="3">
    <source>
        <dbReference type="Proteomes" id="UP001469553"/>
    </source>
</evidence>
<dbReference type="EMBL" id="JAHRIP010042194">
    <property type="protein sequence ID" value="MEQ2297314.1"/>
    <property type="molecule type" value="Genomic_DNA"/>
</dbReference>